<sequence>MSYPVTFSVLPAALPDHEQKQAALSYLNEAWAEARHDGVDGDCLAQASLFAALAELVSTYGEDAVATFVEGMPERVRNGEFSLSRATQ</sequence>
<name>A0ABS5G9J8_9BRAD</name>
<evidence type="ECO:0000313" key="1">
    <source>
        <dbReference type="EMBL" id="MBR1138002.1"/>
    </source>
</evidence>
<dbReference type="EMBL" id="JAFCLK010000018">
    <property type="protein sequence ID" value="MBR1138002.1"/>
    <property type="molecule type" value="Genomic_DNA"/>
</dbReference>
<dbReference type="Proteomes" id="UP001314635">
    <property type="component" value="Unassembled WGS sequence"/>
</dbReference>
<protein>
    <submittedName>
        <fullName evidence="1">Uncharacterized protein</fullName>
    </submittedName>
</protein>
<reference evidence="2" key="1">
    <citation type="journal article" date="2021" name="ISME J.">
        <title>Evolutionary origin and ecological implication of a unique nif island in free-living Bradyrhizobium lineages.</title>
        <authorList>
            <person name="Tao J."/>
        </authorList>
    </citation>
    <scope>NUCLEOTIDE SEQUENCE [LARGE SCALE GENOMIC DNA]</scope>
    <source>
        <strain evidence="2">SZCCT0094</strain>
    </source>
</reference>
<comment type="caution">
    <text evidence="1">The sequence shown here is derived from an EMBL/GenBank/DDBJ whole genome shotgun (WGS) entry which is preliminary data.</text>
</comment>
<dbReference type="RefSeq" id="WP_012042576.1">
    <property type="nucleotide sequence ID" value="NZ_JABFDP010000021.1"/>
</dbReference>
<proteinExistence type="predicted"/>
<gene>
    <name evidence="1" type="ORF">JQ619_19700</name>
</gene>
<accession>A0ABS5G9J8</accession>
<keyword evidence="2" id="KW-1185">Reference proteome</keyword>
<evidence type="ECO:0000313" key="2">
    <source>
        <dbReference type="Proteomes" id="UP001314635"/>
    </source>
</evidence>
<organism evidence="1 2">
    <name type="scientific">Bradyrhizobium denitrificans</name>
    <dbReference type="NCBI Taxonomy" id="2734912"/>
    <lineage>
        <taxon>Bacteria</taxon>
        <taxon>Pseudomonadati</taxon>
        <taxon>Pseudomonadota</taxon>
        <taxon>Alphaproteobacteria</taxon>
        <taxon>Hyphomicrobiales</taxon>
        <taxon>Nitrobacteraceae</taxon>
        <taxon>Bradyrhizobium</taxon>
    </lineage>
</organism>